<name>A0A4V2WSJ0_9FIRM</name>
<dbReference type="RefSeq" id="WP_132277148.1">
    <property type="nucleotide sequence ID" value="NZ_JAOBST010000007.1"/>
</dbReference>
<dbReference type="InterPro" id="IPR041273">
    <property type="entry name" value="NAT_N"/>
</dbReference>
<evidence type="ECO:0000313" key="4">
    <source>
        <dbReference type="Proteomes" id="UP000295710"/>
    </source>
</evidence>
<proteinExistence type="predicted"/>
<comment type="caution">
    <text evidence="3">The sequence shown here is derived from an EMBL/GenBank/DDBJ whole genome shotgun (WGS) entry which is preliminary data.</text>
</comment>
<dbReference type="Gene3D" id="3.40.630.120">
    <property type="match status" value="1"/>
</dbReference>
<evidence type="ECO:0000259" key="2">
    <source>
        <dbReference type="Pfam" id="PF18164"/>
    </source>
</evidence>
<feature type="domain" description="GNAT-like C-terminal" evidence="2">
    <location>
        <begin position="120"/>
        <end position="250"/>
    </location>
</feature>
<dbReference type="EMBL" id="SMMX01000006">
    <property type="protein sequence ID" value="TDA21810.1"/>
    <property type="molecule type" value="Genomic_DNA"/>
</dbReference>
<protein>
    <submittedName>
        <fullName evidence="3">Uncharacterized protein</fullName>
    </submittedName>
</protein>
<accession>A0A4V2WSJ0</accession>
<dbReference type="Proteomes" id="UP000295710">
    <property type="component" value="Unassembled WGS sequence"/>
</dbReference>
<feature type="domain" description="N-acyltransferase N-terminal" evidence="1">
    <location>
        <begin position="1"/>
        <end position="116"/>
    </location>
</feature>
<evidence type="ECO:0000313" key="3">
    <source>
        <dbReference type="EMBL" id="TDA21810.1"/>
    </source>
</evidence>
<sequence>MTNRELMEGIGLPEEGQRVVEGRHMAEAAYRRWKELFYKDTERFLREAGREEQKEQLLLYLYVSFAAELYEEYKRQGIEDKVYFDTFYDFTIWYRCCLKRRGTAGLIEEGWLSLPLKLRIFRLGRLQFEKGDGVLHVHVPEGEPLTDEACEDSFCQADAFFDSSYMMYDCDSWLLSPNLSCVLDDGSNIMKFQKRFQIQKVSYPYRQAEERIFGKVLDSKEAYQEETSLQKKVKNYVLEGRDIGIGYGVIYRRHL</sequence>
<gene>
    <name evidence="3" type="ORF">E1963_08570</name>
</gene>
<dbReference type="AlphaFoldDB" id="A0A4V2WSJ0"/>
<dbReference type="Pfam" id="PF18164">
    <property type="entry name" value="GNAT_C"/>
    <property type="match status" value="1"/>
</dbReference>
<reference evidence="3 4" key="1">
    <citation type="journal article" date="2016" name="Nat. Microbiol.">
        <title>The Mouse Intestinal Bacterial Collection (miBC) provides host-specific insight into cultured diversity and functional potential of the gut microbiota.</title>
        <authorList>
            <person name="Lagkouvardos I."/>
            <person name="Pukall R."/>
            <person name="Abt B."/>
            <person name="Foesel B.U."/>
            <person name="Meier-Kolthoff J.P."/>
            <person name="Kumar N."/>
            <person name="Bresciani A."/>
            <person name="Martinez I."/>
            <person name="Just S."/>
            <person name="Ziegler C."/>
            <person name="Brugiroux S."/>
            <person name="Garzetti D."/>
            <person name="Wenning M."/>
            <person name="Bui T.P."/>
            <person name="Wang J."/>
            <person name="Hugenholtz F."/>
            <person name="Plugge C.M."/>
            <person name="Peterson D.A."/>
            <person name="Hornef M.W."/>
            <person name="Baines J.F."/>
            <person name="Smidt H."/>
            <person name="Walter J."/>
            <person name="Kristiansen K."/>
            <person name="Nielsen H.B."/>
            <person name="Haller D."/>
            <person name="Overmann J."/>
            <person name="Stecher B."/>
            <person name="Clavel T."/>
        </authorList>
    </citation>
    <scope>NUCLEOTIDE SEQUENCE [LARGE SCALE GENOMIC DNA]</scope>
    <source>
        <strain evidence="3 4">DSM 28560</strain>
    </source>
</reference>
<keyword evidence="4" id="KW-1185">Reference proteome</keyword>
<dbReference type="InterPro" id="IPR041644">
    <property type="entry name" value="GNAT_C"/>
</dbReference>
<evidence type="ECO:0000259" key="1">
    <source>
        <dbReference type="Pfam" id="PF18082"/>
    </source>
</evidence>
<dbReference type="Pfam" id="PF18082">
    <property type="entry name" value="NAT_N"/>
    <property type="match status" value="1"/>
</dbReference>
<organism evidence="3 4">
    <name type="scientific">Extibacter muris</name>
    <dbReference type="NCBI Taxonomy" id="1796622"/>
    <lineage>
        <taxon>Bacteria</taxon>
        <taxon>Bacillati</taxon>
        <taxon>Bacillota</taxon>
        <taxon>Clostridia</taxon>
        <taxon>Lachnospirales</taxon>
        <taxon>Lachnospiraceae</taxon>
        <taxon>Extibacter</taxon>
    </lineage>
</organism>